<keyword evidence="2" id="KW-1133">Transmembrane helix</keyword>
<feature type="transmembrane region" description="Helical" evidence="2">
    <location>
        <begin position="456"/>
        <end position="481"/>
    </location>
</feature>
<feature type="transmembrane region" description="Helical" evidence="2">
    <location>
        <begin position="426"/>
        <end position="444"/>
    </location>
</feature>
<organism evidence="3 4">
    <name type="scientific">Gigaspora rosea</name>
    <dbReference type="NCBI Taxonomy" id="44941"/>
    <lineage>
        <taxon>Eukaryota</taxon>
        <taxon>Fungi</taxon>
        <taxon>Fungi incertae sedis</taxon>
        <taxon>Mucoromycota</taxon>
        <taxon>Glomeromycotina</taxon>
        <taxon>Glomeromycetes</taxon>
        <taxon>Diversisporales</taxon>
        <taxon>Gigasporaceae</taxon>
        <taxon>Gigaspora</taxon>
    </lineage>
</organism>
<evidence type="ECO:0008006" key="5">
    <source>
        <dbReference type="Google" id="ProtNLM"/>
    </source>
</evidence>
<dbReference type="EMBL" id="QKWP01000284">
    <property type="protein sequence ID" value="RIB22968.1"/>
    <property type="molecule type" value="Genomic_DNA"/>
</dbReference>
<feature type="compositionally biased region" description="Basic and acidic residues" evidence="1">
    <location>
        <begin position="656"/>
        <end position="668"/>
    </location>
</feature>
<feature type="region of interest" description="Disordered" evidence="1">
    <location>
        <begin position="656"/>
        <end position="691"/>
    </location>
</feature>
<evidence type="ECO:0000256" key="1">
    <source>
        <dbReference type="SAM" id="MobiDB-lite"/>
    </source>
</evidence>
<reference evidence="3 4" key="1">
    <citation type="submission" date="2018-06" db="EMBL/GenBank/DDBJ databases">
        <title>Comparative genomics reveals the genomic features of Rhizophagus irregularis, R. cerebriforme, R. diaphanum and Gigaspora rosea, and their symbiotic lifestyle signature.</title>
        <authorList>
            <person name="Morin E."/>
            <person name="San Clemente H."/>
            <person name="Chen E.C.H."/>
            <person name="De La Providencia I."/>
            <person name="Hainaut M."/>
            <person name="Kuo A."/>
            <person name="Kohler A."/>
            <person name="Murat C."/>
            <person name="Tang N."/>
            <person name="Roy S."/>
            <person name="Loubradou J."/>
            <person name="Henrissat B."/>
            <person name="Grigoriev I.V."/>
            <person name="Corradi N."/>
            <person name="Roux C."/>
            <person name="Martin F.M."/>
        </authorList>
    </citation>
    <scope>NUCLEOTIDE SEQUENCE [LARGE SCALE GENOMIC DNA]</scope>
    <source>
        <strain evidence="3 4">DAOM 194757</strain>
    </source>
</reference>
<evidence type="ECO:0000313" key="3">
    <source>
        <dbReference type="EMBL" id="RIB22968.1"/>
    </source>
</evidence>
<feature type="transmembrane region" description="Helical" evidence="2">
    <location>
        <begin position="340"/>
        <end position="359"/>
    </location>
</feature>
<feature type="transmembrane region" description="Helical" evidence="2">
    <location>
        <begin position="307"/>
        <end position="333"/>
    </location>
</feature>
<evidence type="ECO:0000256" key="2">
    <source>
        <dbReference type="SAM" id="Phobius"/>
    </source>
</evidence>
<keyword evidence="4" id="KW-1185">Reference proteome</keyword>
<feature type="transmembrane region" description="Helical" evidence="2">
    <location>
        <begin position="507"/>
        <end position="526"/>
    </location>
</feature>
<protein>
    <recommendedName>
        <fullName evidence="5">Lung seven transmembrane receptor-domain-containing protein</fullName>
    </recommendedName>
</protein>
<sequence>MSRLIFFIIPFKIILSGLINLIRLFHIIIYHRTHLFLLCFLTFTSLDPVNATLLLYDSSNIELASLSNTDFPFLDSLNNKPLSNYYKSGVVIEGKLEIAKFKVITNDDPCTLRPIPVGIDLLVVPFDMIQRFGCNFIDDFISRNAWITNGIISPSGSDQSSSLPDGSTILPNGTIAYSANDVGVKRRNENNGQCKYFISKSSYDQRRSIHCNSLQNQKRVNIHKRDISFNINDLLPKVIAFTSLNGGDPGVKEPIYNRDLLRNASVGLTLLRKDDMTLIQSLNANIDHIKITSNISPWTLLLQSNSWAAWSIVWSIIYSVIFVTTCIIMYYIFGSWHPRNLNIVILPAISFCSLASSIILQIDPNGIREDRLSITSYKLIIGLRFALLCIFYIMIQFLWVKATKEITRYDTHLLTFIRILSNVQRLILYSSILIILISTFLKILNQPSQLLNSSVILEITFIVIVNLGYLIFGIIMVWGLATSREVHQRIGETLTYKFANKGDMWKAGRVISIMCILMISFSFLTFSDIFYSNSVPTISNFWKSRIIEDLSTCITLSSFLFLLRIRKFSWFLVRPTSILLPNLKPDKKDGKGLLYPSVDEEDERINSAAYTTRIAVIRPEPTYRMNPNRIDVDLQFVRNDNEKIMDRNRFLDVDREKNFKKDEKDTKSKPNSGSNGNGGKSESNKFDIIDL</sequence>
<comment type="caution">
    <text evidence="3">The sequence shown here is derived from an EMBL/GenBank/DDBJ whole genome shotgun (WGS) entry which is preliminary data.</text>
</comment>
<dbReference type="AlphaFoldDB" id="A0A397VM85"/>
<accession>A0A397VM85</accession>
<feature type="transmembrane region" description="Helical" evidence="2">
    <location>
        <begin position="6"/>
        <end position="28"/>
    </location>
</feature>
<gene>
    <name evidence="3" type="ORF">C2G38_2074051</name>
</gene>
<keyword evidence="2" id="KW-0472">Membrane</keyword>
<proteinExistence type="predicted"/>
<evidence type="ECO:0000313" key="4">
    <source>
        <dbReference type="Proteomes" id="UP000266673"/>
    </source>
</evidence>
<keyword evidence="2" id="KW-0812">Transmembrane</keyword>
<feature type="compositionally biased region" description="Basic and acidic residues" evidence="1">
    <location>
        <begin position="682"/>
        <end position="691"/>
    </location>
</feature>
<name>A0A397VM85_9GLOM</name>
<dbReference type="OrthoDB" id="2387002at2759"/>
<feature type="transmembrane region" description="Helical" evidence="2">
    <location>
        <begin position="35"/>
        <end position="56"/>
    </location>
</feature>
<dbReference type="Proteomes" id="UP000266673">
    <property type="component" value="Unassembled WGS sequence"/>
</dbReference>
<feature type="transmembrane region" description="Helical" evidence="2">
    <location>
        <begin position="546"/>
        <end position="565"/>
    </location>
</feature>
<feature type="transmembrane region" description="Helical" evidence="2">
    <location>
        <begin position="379"/>
        <end position="400"/>
    </location>
</feature>